<gene>
    <name evidence="6" type="ORF">ENN51_01215</name>
</gene>
<sequence>MPFSALLANAWHHRSDAFSSVAAAAGIAGALIGGPGWRFLDN</sequence>
<keyword evidence="2 5" id="KW-0812">Transmembrane</keyword>
<comment type="subcellular location">
    <subcellularLocation>
        <location evidence="1">Membrane</location>
        <topology evidence="1">Multi-pass membrane protein</topology>
    </subcellularLocation>
</comment>
<dbReference type="InterPro" id="IPR027469">
    <property type="entry name" value="Cation_efflux_TMD_sf"/>
</dbReference>
<name>A0A7V0T4Z0_UNCW3</name>
<evidence type="ECO:0000313" key="6">
    <source>
        <dbReference type="EMBL" id="HDQ98896.1"/>
    </source>
</evidence>
<dbReference type="EMBL" id="DSBX01000044">
    <property type="protein sequence ID" value="HDQ98896.1"/>
    <property type="molecule type" value="Genomic_DNA"/>
</dbReference>
<organism evidence="6">
    <name type="scientific">candidate division WOR-3 bacterium</name>
    <dbReference type="NCBI Taxonomy" id="2052148"/>
    <lineage>
        <taxon>Bacteria</taxon>
        <taxon>Bacteria division WOR-3</taxon>
    </lineage>
</organism>
<keyword evidence="3 5" id="KW-1133">Transmembrane helix</keyword>
<evidence type="ECO:0000256" key="3">
    <source>
        <dbReference type="ARBA" id="ARBA00022989"/>
    </source>
</evidence>
<proteinExistence type="predicted"/>
<evidence type="ECO:0000256" key="4">
    <source>
        <dbReference type="ARBA" id="ARBA00023136"/>
    </source>
</evidence>
<evidence type="ECO:0000256" key="5">
    <source>
        <dbReference type="SAM" id="Phobius"/>
    </source>
</evidence>
<dbReference type="GO" id="GO:0016020">
    <property type="term" value="C:membrane"/>
    <property type="evidence" value="ECO:0007669"/>
    <property type="project" value="UniProtKB-SubCell"/>
</dbReference>
<dbReference type="Gene3D" id="1.20.1510.10">
    <property type="entry name" value="Cation efflux protein transmembrane domain"/>
    <property type="match status" value="1"/>
</dbReference>
<evidence type="ECO:0000256" key="2">
    <source>
        <dbReference type="ARBA" id="ARBA00022692"/>
    </source>
</evidence>
<accession>A0A7V0T4Z0</accession>
<evidence type="ECO:0000256" key="1">
    <source>
        <dbReference type="ARBA" id="ARBA00004141"/>
    </source>
</evidence>
<comment type="caution">
    <text evidence="6">The sequence shown here is derived from an EMBL/GenBank/DDBJ whole genome shotgun (WGS) entry which is preliminary data.</text>
</comment>
<reference evidence="6" key="1">
    <citation type="journal article" date="2020" name="mSystems">
        <title>Genome- and Community-Level Interaction Insights into Carbon Utilization and Element Cycling Functions of Hydrothermarchaeota in Hydrothermal Sediment.</title>
        <authorList>
            <person name="Zhou Z."/>
            <person name="Liu Y."/>
            <person name="Xu W."/>
            <person name="Pan J."/>
            <person name="Luo Z.H."/>
            <person name="Li M."/>
        </authorList>
    </citation>
    <scope>NUCLEOTIDE SEQUENCE [LARGE SCALE GENOMIC DNA]</scope>
    <source>
        <strain evidence="6">SpSt-1182</strain>
    </source>
</reference>
<protein>
    <submittedName>
        <fullName evidence="6">Cation-efflux pump</fullName>
    </submittedName>
</protein>
<keyword evidence="4 5" id="KW-0472">Membrane</keyword>
<dbReference type="Proteomes" id="UP000885672">
    <property type="component" value="Unassembled WGS sequence"/>
</dbReference>
<dbReference type="SUPFAM" id="SSF161111">
    <property type="entry name" value="Cation efflux protein transmembrane domain-like"/>
    <property type="match status" value="1"/>
</dbReference>
<feature type="non-terminal residue" evidence="6">
    <location>
        <position position="42"/>
    </location>
</feature>
<dbReference type="AlphaFoldDB" id="A0A7V0T4Z0"/>
<feature type="transmembrane region" description="Helical" evidence="5">
    <location>
        <begin position="20"/>
        <end position="40"/>
    </location>
</feature>